<sequence length="268" mass="29978">MQFAKPERGRGMETVDGTEGSGRGRYALKPMRINCEDILFCIDVDAESLVEMKTAGPSGRPLTRLECIKQAILFFINAKLSINPDHRFAFATLAKSASWLRKEFSSEVESTVAALRGLSATSSCGQADLTHLFRLAAHEAKKSRAQNRILRVILVYCRSSVRPHHQWPINQKLFTLDVMYLHDKPGPDNCPQAVYDALVDTLEHVSEYEGYIYETGQGLRVLLRHLSIMLSHPQQRCTQDDMDIKSLTKRSPVADSANGEDSVPISSQ</sequence>
<evidence type="ECO:0000256" key="1">
    <source>
        <dbReference type="ARBA" id="ARBA00004123"/>
    </source>
</evidence>
<evidence type="ECO:0000313" key="18">
    <source>
        <dbReference type="Proteomes" id="UP001174677"/>
    </source>
</evidence>
<dbReference type="InterPro" id="IPR036465">
    <property type="entry name" value="vWFA_dom_sf"/>
</dbReference>
<evidence type="ECO:0000256" key="9">
    <source>
        <dbReference type="ARBA" id="ARBA00022786"/>
    </source>
</evidence>
<evidence type="ECO:0000256" key="6">
    <source>
        <dbReference type="ARBA" id="ARBA00022618"/>
    </source>
</evidence>
<dbReference type="PANTHER" id="PTHR15660">
    <property type="entry name" value="BRISC AND BRCA1-A COMPLEX MEMBER 1"/>
    <property type="match status" value="1"/>
</dbReference>
<keyword evidence="7" id="KW-0227">DNA damage</keyword>
<dbReference type="SUPFAM" id="SSF53300">
    <property type="entry name" value="vWA-like"/>
    <property type="match status" value="1"/>
</dbReference>
<organism evidence="17 18">
    <name type="scientific">Hevea brasiliensis</name>
    <name type="common">Para rubber tree</name>
    <name type="synonym">Siphonia brasiliensis</name>
    <dbReference type="NCBI Taxonomy" id="3981"/>
    <lineage>
        <taxon>Eukaryota</taxon>
        <taxon>Viridiplantae</taxon>
        <taxon>Streptophyta</taxon>
        <taxon>Embryophyta</taxon>
        <taxon>Tracheophyta</taxon>
        <taxon>Spermatophyta</taxon>
        <taxon>Magnoliopsida</taxon>
        <taxon>eudicotyledons</taxon>
        <taxon>Gunneridae</taxon>
        <taxon>Pentapetalae</taxon>
        <taxon>rosids</taxon>
        <taxon>fabids</taxon>
        <taxon>Malpighiales</taxon>
        <taxon>Euphorbiaceae</taxon>
        <taxon>Crotonoideae</taxon>
        <taxon>Micrandreae</taxon>
        <taxon>Hevea</taxon>
    </lineage>
</organism>
<feature type="region of interest" description="Disordered" evidence="16">
    <location>
        <begin position="249"/>
        <end position="268"/>
    </location>
</feature>
<dbReference type="EMBL" id="JARPOI010000011">
    <property type="protein sequence ID" value="KAJ9168250.1"/>
    <property type="molecule type" value="Genomic_DNA"/>
</dbReference>
<keyword evidence="8" id="KW-0498">Mitosis</keyword>
<evidence type="ECO:0000256" key="14">
    <source>
        <dbReference type="ARBA" id="ARBA00030984"/>
    </source>
</evidence>
<dbReference type="CDD" id="cd21502">
    <property type="entry name" value="vWA_BABAM1"/>
    <property type="match status" value="1"/>
</dbReference>
<keyword evidence="10" id="KW-0156">Chromatin regulator</keyword>
<comment type="similarity">
    <text evidence="3">Belongs to the BABAM1 family.</text>
</comment>
<evidence type="ECO:0000256" key="10">
    <source>
        <dbReference type="ARBA" id="ARBA00022853"/>
    </source>
</evidence>
<evidence type="ECO:0000256" key="7">
    <source>
        <dbReference type="ARBA" id="ARBA00022763"/>
    </source>
</evidence>
<feature type="region of interest" description="Disordered" evidence="16">
    <location>
        <begin position="1"/>
        <end position="21"/>
    </location>
</feature>
<dbReference type="InterPro" id="IPR026126">
    <property type="entry name" value="BABAM1"/>
</dbReference>
<accession>A0ABQ9LMY0</accession>
<keyword evidence="11" id="KW-0234">DNA repair</keyword>
<evidence type="ECO:0000256" key="15">
    <source>
        <dbReference type="ARBA" id="ARBA00031038"/>
    </source>
</evidence>
<keyword evidence="18" id="KW-1185">Reference proteome</keyword>
<reference evidence="17" key="1">
    <citation type="journal article" date="2023" name="Plant Biotechnol. J.">
        <title>Chromosome-level wild Hevea brasiliensis genome provides new tools for genomic-assisted breeding and valuable loci to elevate rubber yield.</title>
        <authorList>
            <person name="Cheng H."/>
            <person name="Song X."/>
            <person name="Hu Y."/>
            <person name="Wu T."/>
            <person name="Yang Q."/>
            <person name="An Z."/>
            <person name="Feng S."/>
            <person name="Deng Z."/>
            <person name="Wu W."/>
            <person name="Zeng X."/>
            <person name="Tu M."/>
            <person name="Wang X."/>
            <person name="Huang H."/>
        </authorList>
    </citation>
    <scope>NUCLEOTIDE SEQUENCE</scope>
    <source>
        <strain evidence="17">MT/VB/25A 57/8</strain>
    </source>
</reference>
<protein>
    <recommendedName>
        <fullName evidence="4">BRISC and BRCA1-A complex member 1</fullName>
    </recommendedName>
    <alternativeName>
        <fullName evidence="14">Mediator of RAP80 interactions and targeting subunit of 40 kDa</fullName>
    </alternativeName>
    <alternativeName>
        <fullName evidence="15">New component of the BRCA1-A complex</fullName>
    </alternativeName>
</protein>
<keyword evidence="6" id="KW-0132">Cell division</keyword>
<dbReference type="PANTHER" id="PTHR15660:SF1">
    <property type="entry name" value="BRISC AND BRCA1-A COMPLEX MEMBER 1"/>
    <property type="match status" value="1"/>
</dbReference>
<evidence type="ECO:0000256" key="12">
    <source>
        <dbReference type="ARBA" id="ARBA00023242"/>
    </source>
</evidence>
<keyword evidence="12" id="KW-0539">Nucleus</keyword>
<evidence type="ECO:0000313" key="17">
    <source>
        <dbReference type="EMBL" id="KAJ9168250.1"/>
    </source>
</evidence>
<feature type="compositionally biased region" description="Basic and acidic residues" evidence="16">
    <location>
        <begin position="1"/>
        <end position="13"/>
    </location>
</feature>
<evidence type="ECO:0000256" key="13">
    <source>
        <dbReference type="ARBA" id="ARBA00023306"/>
    </source>
</evidence>
<keyword evidence="13" id="KW-0131">Cell cycle</keyword>
<evidence type="ECO:0000256" key="16">
    <source>
        <dbReference type="SAM" id="MobiDB-lite"/>
    </source>
</evidence>
<keyword evidence="9" id="KW-0833">Ubl conjugation pathway</keyword>
<dbReference type="Gene3D" id="3.40.50.410">
    <property type="entry name" value="von Willebrand factor, type A domain"/>
    <property type="match status" value="1"/>
</dbReference>
<comment type="subcellular location">
    <subcellularLocation>
        <location evidence="2">Cytoplasm</location>
    </subcellularLocation>
    <subcellularLocation>
        <location evidence="1">Nucleus</location>
    </subcellularLocation>
</comment>
<evidence type="ECO:0000256" key="3">
    <source>
        <dbReference type="ARBA" id="ARBA00010809"/>
    </source>
</evidence>
<evidence type="ECO:0000256" key="11">
    <source>
        <dbReference type="ARBA" id="ARBA00023204"/>
    </source>
</evidence>
<proteinExistence type="inferred from homology"/>
<keyword evidence="5" id="KW-0963">Cytoplasm</keyword>
<evidence type="ECO:0000256" key="4">
    <source>
        <dbReference type="ARBA" id="ARBA00019437"/>
    </source>
</evidence>
<evidence type="ECO:0000256" key="8">
    <source>
        <dbReference type="ARBA" id="ARBA00022776"/>
    </source>
</evidence>
<comment type="caution">
    <text evidence="17">The sequence shown here is derived from an EMBL/GenBank/DDBJ whole genome shotgun (WGS) entry which is preliminary data.</text>
</comment>
<evidence type="ECO:0000256" key="5">
    <source>
        <dbReference type="ARBA" id="ARBA00022490"/>
    </source>
</evidence>
<name>A0ABQ9LMY0_HEVBR</name>
<gene>
    <name evidence="17" type="ORF">P3X46_019798</name>
</gene>
<evidence type="ECO:0000256" key="2">
    <source>
        <dbReference type="ARBA" id="ARBA00004496"/>
    </source>
</evidence>
<dbReference type="Proteomes" id="UP001174677">
    <property type="component" value="Chromosome 11"/>
</dbReference>